<sequence length="168" mass="19927">MGPRNNITTFICTALPDEHYGTSLLAPARKTIPMLQRACTSLMRARLDFLSAYLQDPHNKLANVEDGTFEKEMEPQWKAENKAIKKEMRQLKKNVEELGERLRVARMEEEGLRAVVARREEEELMAVVRRPRLWENRTLEDHRAYREKVVERTRLERRLGKIKWRLDN</sequence>
<accession>A0A8E2E7C8</accession>
<dbReference type="EMBL" id="KV745042">
    <property type="protein sequence ID" value="OCK78745.1"/>
    <property type="molecule type" value="Genomic_DNA"/>
</dbReference>
<reference evidence="2 3" key="1">
    <citation type="journal article" date="2016" name="Nat. Commun.">
        <title>Ectomycorrhizal ecology is imprinted in the genome of the dominant symbiotic fungus Cenococcum geophilum.</title>
        <authorList>
            <consortium name="DOE Joint Genome Institute"/>
            <person name="Peter M."/>
            <person name="Kohler A."/>
            <person name="Ohm R.A."/>
            <person name="Kuo A."/>
            <person name="Krutzmann J."/>
            <person name="Morin E."/>
            <person name="Arend M."/>
            <person name="Barry K.W."/>
            <person name="Binder M."/>
            <person name="Choi C."/>
            <person name="Clum A."/>
            <person name="Copeland A."/>
            <person name="Grisel N."/>
            <person name="Haridas S."/>
            <person name="Kipfer T."/>
            <person name="LaButti K."/>
            <person name="Lindquist E."/>
            <person name="Lipzen A."/>
            <person name="Maire R."/>
            <person name="Meier B."/>
            <person name="Mihaltcheva S."/>
            <person name="Molinier V."/>
            <person name="Murat C."/>
            <person name="Poggeler S."/>
            <person name="Quandt C.A."/>
            <person name="Sperisen C."/>
            <person name="Tritt A."/>
            <person name="Tisserant E."/>
            <person name="Crous P.W."/>
            <person name="Henrissat B."/>
            <person name="Nehls U."/>
            <person name="Egli S."/>
            <person name="Spatafora J.W."/>
            <person name="Grigoriev I.V."/>
            <person name="Martin F.M."/>
        </authorList>
    </citation>
    <scope>NUCLEOTIDE SEQUENCE [LARGE SCALE GENOMIC DNA]</scope>
    <source>
        <strain evidence="2 3">CBS 459.81</strain>
    </source>
</reference>
<dbReference type="Proteomes" id="UP000250266">
    <property type="component" value="Unassembled WGS sequence"/>
</dbReference>
<evidence type="ECO:0000256" key="1">
    <source>
        <dbReference type="SAM" id="Coils"/>
    </source>
</evidence>
<name>A0A8E2E7C8_9PEZI</name>
<keyword evidence="3" id="KW-1185">Reference proteome</keyword>
<dbReference type="AlphaFoldDB" id="A0A8E2E7C8"/>
<organism evidence="2 3">
    <name type="scientific">Lepidopterella palustris CBS 459.81</name>
    <dbReference type="NCBI Taxonomy" id="1314670"/>
    <lineage>
        <taxon>Eukaryota</taxon>
        <taxon>Fungi</taxon>
        <taxon>Dikarya</taxon>
        <taxon>Ascomycota</taxon>
        <taxon>Pezizomycotina</taxon>
        <taxon>Dothideomycetes</taxon>
        <taxon>Pleosporomycetidae</taxon>
        <taxon>Mytilinidiales</taxon>
        <taxon>Argynnaceae</taxon>
        <taxon>Lepidopterella</taxon>
    </lineage>
</organism>
<evidence type="ECO:0000313" key="2">
    <source>
        <dbReference type="EMBL" id="OCK78745.1"/>
    </source>
</evidence>
<proteinExistence type="predicted"/>
<protein>
    <submittedName>
        <fullName evidence="2">Uncharacterized protein</fullName>
    </submittedName>
</protein>
<keyword evidence="1" id="KW-0175">Coiled coil</keyword>
<feature type="coiled-coil region" evidence="1">
    <location>
        <begin position="74"/>
        <end position="108"/>
    </location>
</feature>
<evidence type="ECO:0000313" key="3">
    <source>
        <dbReference type="Proteomes" id="UP000250266"/>
    </source>
</evidence>
<gene>
    <name evidence="2" type="ORF">K432DRAFT_85084</name>
</gene>